<gene>
    <name evidence="3" type="ORF">EYF80_002800</name>
</gene>
<evidence type="ECO:0000256" key="1">
    <source>
        <dbReference type="SAM" id="MobiDB-lite"/>
    </source>
</evidence>
<evidence type="ECO:0000313" key="3">
    <source>
        <dbReference type="EMBL" id="TNN87045.1"/>
    </source>
</evidence>
<feature type="signal peptide" evidence="2">
    <location>
        <begin position="1"/>
        <end position="17"/>
    </location>
</feature>
<comment type="caution">
    <text evidence="3">The sequence shown here is derived from an EMBL/GenBank/DDBJ whole genome shotgun (WGS) entry which is preliminary data.</text>
</comment>
<evidence type="ECO:0008006" key="5">
    <source>
        <dbReference type="Google" id="ProtNLM"/>
    </source>
</evidence>
<feature type="region of interest" description="Disordered" evidence="1">
    <location>
        <begin position="37"/>
        <end position="61"/>
    </location>
</feature>
<keyword evidence="4" id="KW-1185">Reference proteome</keyword>
<evidence type="ECO:0000256" key="2">
    <source>
        <dbReference type="SAM" id="SignalP"/>
    </source>
</evidence>
<keyword evidence="2" id="KW-0732">Signal</keyword>
<sequence length="109" mass="12629">MLVVALSFMMLAKAAYTARRYAITPMMQAMINEIFGTETTDAPHERRSRGTRHDDSTQRTPRKTVMQLKLLLFLLEVDQIPFVLEASLPPFPELQKQRHCRANDPDKQR</sequence>
<dbReference type="AlphaFoldDB" id="A0A4Z2J9M6"/>
<feature type="chain" id="PRO_5021401498" description="Secreted protein" evidence="2">
    <location>
        <begin position="18"/>
        <end position="109"/>
    </location>
</feature>
<dbReference type="EMBL" id="SRLO01000012">
    <property type="protein sequence ID" value="TNN87045.1"/>
    <property type="molecule type" value="Genomic_DNA"/>
</dbReference>
<organism evidence="3 4">
    <name type="scientific">Liparis tanakae</name>
    <name type="common">Tanaka's snailfish</name>
    <dbReference type="NCBI Taxonomy" id="230148"/>
    <lineage>
        <taxon>Eukaryota</taxon>
        <taxon>Metazoa</taxon>
        <taxon>Chordata</taxon>
        <taxon>Craniata</taxon>
        <taxon>Vertebrata</taxon>
        <taxon>Euteleostomi</taxon>
        <taxon>Actinopterygii</taxon>
        <taxon>Neopterygii</taxon>
        <taxon>Teleostei</taxon>
        <taxon>Neoteleostei</taxon>
        <taxon>Acanthomorphata</taxon>
        <taxon>Eupercaria</taxon>
        <taxon>Perciformes</taxon>
        <taxon>Cottioidei</taxon>
        <taxon>Cottales</taxon>
        <taxon>Liparidae</taxon>
        <taxon>Liparis</taxon>
    </lineage>
</organism>
<evidence type="ECO:0000313" key="4">
    <source>
        <dbReference type="Proteomes" id="UP000314294"/>
    </source>
</evidence>
<dbReference type="Proteomes" id="UP000314294">
    <property type="component" value="Unassembled WGS sequence"/>
</dbReference>
<accession>A0A4Z2J9M6</accession>
<protein>
    <recommendedName>
        <fullName evidence="5">Secreted protein</fullName>
    </recommendedName>
</protein>
<name>A0A4Z2J9M6_9TELE</name>
<reference evidence="3 4" key="1">
    <citation type="submission" date="2019-03" db="EMBL/GenBank/DDBJ databases">
        <title>First draft genome of Liparis tanakae, snailfish: a comprehensive survey of snailfish specific genes.</title>
        <authorList>
            <person name="Kim W."/>
            <person name="Song I."/>
            <person name="Jeong J.-H."/>
            <person name="Kim D."/>
            <person name="Kim S."/>
            <person name="Ryu S."/>
            <person name="Song J.Y."/>
            <person name="Lee S.K."/>
        </authorList>
    </citation>
    <scope>NUCLEOTIDE SEQUENCE [LARGE SCALE GENOMIC DNA]</scope>
    <source>
        <tissue evidence="3">Muscle</tissue>
    </source>
</reference>
<proteinExistence type="predicted"/>